<evidence type="ECO:0000256" key="4">
    <source>
        <dbReference type="ARBA" id="ARBA00022597"/>
    </source>
</evidence>
<keyword evidence="4" id="KW-0762">Sugar transport</keyword>
<dbReference type="PROSITE" id="PS00372">
    <property type="entry name" value="PTS_EIIA_TYPE_2_HIS"/>
    <property type="match status" value="1"/>
</dbReference>
<dbReference type="PROSITE" id="PS51094">
    <property type="entry name" value="PTS_EIIA_TYPE_2"/>
    <property type="match status" value="1"/>
</dbReference>
<dbReference type="AlphaFoldDB" id="A0A1H7CZ35"/>
<accession>A0A1H7CZ35</accession>
<reference evidence="8 9" key="1">
    <citation type="submission" date="2016-10" db="EMBL/GenBank/DDBJ databases">
        <authorList>
            <person name="de Groot N.N."/>
        </authorList>
    </citation>
    <scope>NUCLEOTIDE SEQUENCE [LARGE SCALE GENOMIC DNA]</scope>
    <source>
        <strain evidence="8 9">DSM 2179</strain>
    </source>
</reference>
<dbReference type="PANTHER" id="PTHR47738:SF2">
    <property type="entry name" value="PTS SYSTEM FRUCTOSE-LIKE EIIA COMPONENT"/>
    <property type="match status" value="1"/>
</dbReference>
<keyword evidence="9" id="KW-1185">Reference proteome</keyword>
<gene>
    <name evidence="8" type="ORF">SAMN05660742_12745</name>
</gene>
<organism evidence="8 9">
    <name type="scientific">Propionispira arboris</name>
    <dbReference type="NCBI Taxonomy" id="84035"/>
    <lineage>
        <taxon>Bacteria</taxon>
        <taxon>Bacillati</taxon>
        <taxon>Bacillota</taxon>
        <taxon>Negativicutes</taxon>
        <taxon>Selenomonadales</taxon>
        <taxon>Selenomonadaceae</taxon>
        <taxon>Propionispira</taxon>
    </lineage>
</organism>
<dbReference type="EMBL" id="FNZK01000027">
    <property type="protein sequence ID" value="SEJ94746.1"/>
    <property type="molecule type" value="Genomic_DNA"/>
</dbReference>
<feature type="domain" description="PTS EIIA type-2" evidence="7">
    <location>
        <begin position="5"/>
        <end position="149"/>
    </location>
</feature>
<keyword evidence="5" id="KW-0808">Transferase</keyword>
<dbReference type="NCBIfam" id="TIGR00848">
    <property type="entry name" value="fruA"/>
    <property type="match status" value="1"/>
</dbReference>
<evidence type="ECO:0000256" key="3">
    <source>
        <dbReference type="ARBA" id="ARBA00022553"/>
    </source>
</evidence>
<dbReference type="InterPro" id="IPR004715">
    <property type="entry name" value="PTS_IIA_fruc"/>
</dbReference>
<evidence type="ECO:0000313" key="9">
    <source>
        <dbReference type="Proteomes" id="UP000199662"/>
    </source>
</evidence>
<evidence type="ECO:0000256" key="5">
    <source>
        <dbReference type="ARBA" id="ARBA00022679"/>
    </source>
</evidence>
<keyword evidence="6" id="KW-0598">Phosphotransferase system</keyword>
<dbReference type="PANTHER" id="PTHR47738">
    <property type="entry name" value="PTS SYSTEM FRUCTOSE-LIKE EIIA COMPONENT-RELATED"/>
    <property type="match status" value="1"/>
</dbReference>
<keyword evidence="3" id="KW-0597">Phosphoprotein</keyword>
<dbReference type="Gene3D" id="3.40.930.10">
    <property type="entry name" value="Mannitol-specific EII, Chain A"/>
    <property type="match status" value="1"/>
</dbReference>
<evidence type="ECO:0000259" key="7">
    <source>
        <dbReference type="PROSITE" id="PS51094"/>
    </source>
</evidence>
<evidence type="ECO:0000256" key="2">
    <source>
        <dbReference type="ARBA" id="ARBA00022448"/>
    </source>
</evidence>
<comment type="subcellular location">
    <subcellularLocation>
        <location evidence="1">Cytoplasm</location>
    </subcellularLocation>
</comment>
<evidence type="ECO:0000256" key="6">
    <source>
        <dbReference type="ARBA" id="ARBA00022683"/>
    </source>
</evidence>
<name>A0A1H7CZ35_9FIRM</name>
<dbReference type="CDD" id="cd00211">
    <property type="entry name" value="PTS_IIA_fru"/>
    <property type="match status" value="1"/>
</dbReference>
<dbReference type="GO" id="GO:0005737">
    <property type="term" value="C:cytoplasm"/>
    <property type="evidence" value="ECO:0007669"/>
    <property type="project" value="UniProtKB-SubCell"/>
</dbReference>
<dbReference type="RefSeq" id="WP_177177672.1">
    <property type="nucleotide sequence ID" value="NZ_FNZK01000027.1"/>
</dbReference>
<dbReference type="Pfam" id="PF00359">
    <property type="entry name" value="PTS_EIIA_2"/>
    <property type="match status" value="1"/>
</dbReference>
<dbReference type="STRING" id="84035.SAMN05660742_12745"/>
<dbReference type="GO" id="GO:0016020">
    <property type="term" value="C:membrane"/>
    <property type="evidence" value="ECO:0007669"/>
    <property type="project" value="InterPro"/>
</dbReference>
<dbReference type="InterPro" id="IPR016152">
    <property type="entry name" value="PTrfase/Anion_transptr"/>
</dbReference>
<dbReference type="Proteomes" id="UP000199662">
    <property type="component" value="Unassembled WGS sequence"/>
</dbReference>
<evidence type="ECO:0000256" key="1">
    <source>
        <dbReference type="ARBA" id="ARBA00004496"/>
    </source>
</evidence>
<protein>
    <submittedName>
        <fullName evidence="8">PTS system, nitrogen regulatory IIA component</fullName>
    </submittedName>
</protein>
<dbReference type="InterPro" id="IPR051541">
    <property type="entry name" value="PTS_SugarTrans_NitroReg"/>
</dbReference>
<dbReference type="InterPro" id="IPR002178">
    <property type="entry name" value="PTS_EIIA_type-2_dom"/>
</dbReference>
<evidence type="ECO:0000313" key="8">
    <source>
        <dbReference type="EMBL" id="SEJ94746.1"/>
    </source>
</evidence>
<keyword evidence="2" id="KW-0813">Transport</keyword>
<sequence length="149" mass="16904">MDISSILDKKNIILAMQSKEKSDAFFELAQCFKENNIITDVKGYVEDVLKREAEFSTGIGYGIAIPHAKSKYVKTTAIAVGKLAHNIVYDSIDNEPVRILFMIAVPENGNDAHLKILNKLARKFMDENFRKNILAAENEDFMFEALRIF</sequence>
<dbReference type="GO" id="GO:0009401">
    <property type="term" value="P:phosphoenolpyruvate-dependent sugar phosphotransferase system"/>
    <property type="evidence" value="ECO:0007669"/>
    <property type="project" value="UniProtKB-KW"/>
</dbReference>
<dbReference type="FunFam" id="3.40.930.10:FF:000009">
    <property type="entry name" value="PTS system, fructose specific IIABC component"/>
    <property type="match status" value="1"/>
</dbReference>
<proteinExistence type="predicted"/>
<dbReference type="SUPFAM" id="SSF55804">
    <property type="entry name" value="Phoshotransferase/anion transport protein"/>
    <property type="match status" value="1"/>
</dbReference>
<dbReference type="GO" id="GO:0008982">
    <property type="term" value="F:protein-N(PI)-phosphohistidine-sugar phosphotransferase activity"/>
    <property type="evidence" value="ECO:0007669"/>
    <property type="project" value="InterPro"/>
</dbReference>